<dbReference type="InterPro" id="IPR011990">
    <property type="entry name" value="TPR-like_helical_dom_sf"/>
</dbReference>
<keyword evidence="7 8" id="KW-0802">TPR repeat</keyword>
<feature type="region of interest" description="Disordered" evidence="9">
    <location>
        <begin position="40"/>
        <end position="78"/>
    </location>
</feature>
<keyword evidence="5" id="KW-0808">Transferase</keyword>
<evidence type="ECO:0000256" key="5">
    <source>
        <dbReference type="ARBA" id="ARBA00022679"/>
    </source>
</evidence>
<feature type="repeat" description="TPR" evidence="8">
    <location>
        <begin position="231"/>
        <end position="264"/>
    </location>
</feature>
<dbReference type="PANTHER" id="PTHR44835">
    <property type="entry name" value="UDP-N-ACETYLGLUCOSAMINE--PEPTIDE N-ACETYLGLUCOSAMINYLTRANSFERASE SPINDLY-RELATED"/>
    <property type="match status" value="1"/>
</dbReference>
<dbReference type="Pfam" id="PF13181">
    <property type="entry name" value="TPR_8"/>
    <property type="match status" value="2"/>
</dbReference>
<dbReference type="InterPro" id="IPR029489">
    <property type="entry name" value="OGT/SEC/SPY_C"/>
</dbReference>
<feature type="repeat" description="TPR" evidence="8">
    <location>
        <begin position="265"/>
        <end position="298"/>
    </location>
</feature>
<reference evidence="11" key="1">
    <citation type="submission" date="2015-08" db="EMBL/GenBank/DDBJ databases">
        <authorList>
            <person name="Babu N.S."/>
            <person name="Beckwith C.J."/>
            <person name="Beseler K.G."/>
            <person name="Brison A."/>
            <person name="Carone J.V."/>
            <person name="Caskin T.P."/>
            <person name="Diamond M."/>
            <person name="Durham M.E."/>
            <person name="Foxe J.M."/>
            <person name="Go M."/>
            <person name="Henderson B.A."/>
            <person name="Jones I.B."/>
            <person name="McGettigan J.A."/>
            <person name="Micheletti S.J."/>
            <person name="Nasrallah M.E."/>
            <person name="Ortiz D."/>
            <person name="Piller C.R."/>
            <person name="Privatt S.R."/>
            <person name="Schneider S.L."/>
            <person name="Sharp S."/>
            <person name="Smith T.C."/>
            <person name="Stanton J.D."/>
            <person name="Ullery H.E."/>
            <person name="Wilson R.J."/>
            <person name="Serrano M.G."/>
            <person name="Buck G."/>
            <person name="Lee V."/>
            <person name="Wang Y."/>
            <person name="Carvalho R."/>
            <person name="Voegtly L."/>
            <person name="Shi R."/>
            <person name="Duckworth R."/>
            <person name="Johnson A."/>
            <person name="Loviza R."/>
            <person name="Walstead R."/>
            <person name="Shah Z."/>
            <person name="Kiflezghi M."/>
            <person name="Wade K."/>
            <person name="Ball S.L."/>
            <person name="Bradley K.W."/>
            <person name="Asai D.J."/>
            <person name="Bowman C.A."/>
            <person name="Russell D.A."/>
            <person name="Pope W.H."/>
            <person name="Jacobs-Sera D."/>
            <person name="Hendrix R.W."/>
            <person name="Hatfull G.F."/>
        </authorList>
    </citation>
    <scope>NUCLEOTIDE SEQUENCE</scope>
</reference>
<protein>
    <recommendedName>
        <fullName evidence="3">protein O-GlcNAc transferase</fullName>
        <ecNumber evidence="3">2.4.1.255</ecNumber>
    </recommendedName>
</protein>
<evidence type="ECO:0000256" key="6">
    <source>
        <dbReference type="ARBA" id="ARBA00022737"/>
    </source>
</evidence>
<dbReference type="PROSITE" id="PS50005">
    <property type="entry name" value="TPR"/>
    <property type="match status" value="7"/>
</dbReference>
<feature type="non-terminal residue" evidence="11">
    <location>
        <position position="1"/>
    </location>
</feature>
<evidence type="ECO:0000256" key="2">
    <source>
        <dbReference type="ARBA" id="ARBA00005386"/>
    </source>
</evidence>
<sequence>ARRNTIERALWCRRPSGEQVQGYYIHREATILKDMYSMESKERLKEDVPQTSPMPPGPSSQLPHEASPAGHETSATPCVPPADAQDLEIVKSQVLILLDQCNRAPDVLALLSNLPGQAVAARPDLICLRGRALLALGNKPLALAAYLEALLSHPTNIDALLGCASVYTASALLLEALKCLERARGLAPTRTDVLQALANVLTDLGTAEKLTRVPGWRGRYEAALEACPSHAQAHYNLGVAAGEEGRAEEAAAHYRDAVRAAPACAEAWCNLGVVLRSQGKLEEAVAAYEHALAVAPNHDIVRVNLAVALSERGSVVKLQGKQEEAVALYERALGLYPLHGESMYNLGVAAMEAGQMHRAIFMYESAVRVLPACAEAHNNLGVVYREMGNIDRAVTCYLAALNARPNFPQGLNNLAVVYTARGQSEEALQLLLSALSLAPEYAEAWNNIGVLQRDVGASVEAISSYEKCLALDSDNRNAGQNRLLSLNYVYHGETDLICDAHRDWGQSFQRLHPRLPPRVRDKADEASGRKLRVGYISPDLFTHSVSYFAEAPLTHHNTATVELFVYNCCLKGDAKTERLKGVVTSKPGVWRDVATLSEAALAKQIREDKIDVLVELTGHTANNRLGTMAACPSPVQVTWIGYPNSTGLEAVQYRITDSICDPLDTTQRFTEQLVRLPGCFLCYTPAQDLPDVAPCPAASRGYVTFGSFNALAKQMPGVLQTWARILRAVPSARLVLKNKPFACDPVRQRYWQLFEGLGVKRHRVDLLPLAISNRDHMAQYGLVDIGLDPWPYAGTTTTAEALVMGVPCLTLAGRCHAHNVGVSLLTAVGLQEEWVAHDLDAYVAAAVRAAGDVPGLCELRSGLRGRVLGSALCDGPAFVQGLEVVFRGLWQAWSVEGKRTS</sequence>
<evidence type="ECO:0000256" key="7">
    <source>
        <dbReference type="ARBA" id="ARBA00022803"/>
    </source>
</evidence>
<feature type="repeat" description="TPR" evidence="8">
    <location>
        <begin position="306"/>
        <end position="339"/>
    </location>
</feature>
<evidence type="ECO:0000313" key="11">
    <source>
        <dbReference type="EMBL" id="JAT78017.1"/>
    </source>
</evidence>
<dbReference type="Gene3D" id="1.25.40.10">
    <property type="entry name" value="Tetratricopeptide repeat domain"/>
    <property type="match status" value="3"/>
</dbReference>
<name>A0A1D2AFQ1_AUXPR</name>
<evidence type="ECO:0000259" key="10">
    <source>
        <dbReference type="Pfam" id="PF13844"/>
    </source>
</evidence>
<comment type="similarity">
    <text evidence="2">Belongs to the glycosyltransferase 41 family. O-GlcNAc transferase subfamily.</text>
</comment>
<dbReference type="Pfam" id="PF13432">
    <property type="entry name" value="TPR_16"/>
    <property type="match status" value="1"/>
</dbReference>
<evidence type="ECO:0000256" key="8">
    <source>
        <dbReference type="PROSITE-ProRule" id="PRU00339"/>
    </source>
</evidence>
<dbReference type="AlphaFoldDB" id="A0A1D2AFQ1"/>
<dbReference type="Gene3D" id="3.40.50.2000">
    <property type="entry name" value="Glycogen Phosphorylase B"/>
    <property type="match status" value="1"/>
</dbReference>
<organism evidence="11">
    <name type="scientific">Auxenochlorella protothecoides</name>
    <name type="common">Green microalga</name>
    <name type="synonym">Chlorella protothecoides</name>
    <dbReference type="NCBI Taxonomy" id="3075"/>
    <lineage>
        <taxon>Eukaryota</taxon>
        <taxon>Viridiplantae</taxon>
        <taxon>Chlorophyta</taxon>
        <taxon>core chlorophytes</taxon>
        <taxon>Trebouxiophyceae</taxon>
        <taxon>Chlorellales</taxon>
        <taxon>Chlorellaceae</taxon>
        <taxon>Auxenochlorella</taxon>
    </lineage>
</organism>
<dbReference type="PANTHER" id="PTHR44835:SF1">
    <property type="entry name" value="PROTEIN O-GLCNAC TRANSFERASE"/>
    <property type="match status" value="1"/>
</dbReference>
<evidence type="ECO:0000256" key="9">
    <source>
        <dbReference type="SAM" id="MobiDB-lite"/>
    </source>
</evidence>
<dbReference type="SMART" id="SM00028">
    <property type="entry name" value="TPR"/>
    <property type="match status" value="9"/>
</dbReference>
<keyword evidence="6" id="KW-0677">Repeat</keyword>
<feature type="repeat" description="TPR" evidence="8">
    <location>
        <begin position="442"/>
        <end position="475"/>
    </location>
</feature>
<dbReference type="PROSITE" id="PS50293">
    <property type="entry name" value="TPR_REGION"/>
    <property type="match status" value="2"/>
</dbReference>
<evidence type="ECO:0000256" key="3">
    <source>
        <dbReference type="ARBA" id="ARBA00011970"/>
    </source>
</evidence>
<accession>A0A1D2AFQ1</accession>
<dbReference type="Pfam" id="PF13424">
    <property type="entry name" value="TPR_12"/>
    <property type="match status" value="2"/>
</dbReference>
<comment type="pathway">
    <text evidence="1">Protein modification; protein glycosylation.</text>
</comment>
<dbReference type="EMBL" id="GDKF01000605">
    <property type="protein sequence ID" value="JAT78017.1"/>
    <property type="molecule type" value="Transcribed_RNA"/>
</dbReference>
<feature type="repeat" description="TPR" evidence="8">
    <location>
        <begin position="408"/>
        <end position="441"/>
    </location>
</feature>
<proteinExistence type="inferred from homology"/>
<dbReference type="GO" id="GO:0097363">
    <property type="term" value="F:protein O-acetylglucosaminyltransferase activity"/>
    <property type="evidence" value="ECO:0007669"/>
    <property type="project" value="UniProtKB-EC"/>
</dbReference>
<keyword evidence="4" id="KW-0328">Glycosyltransferase</keyword>
<dbReference type="InterPro" id="IPR019734">
    <property type="entry name" value="TPR_rpt"/>
</dbReference>
<dbReference type="InterPro" id="IPR051939">
    <property type="entry name" value="Glycosyltr_41/O-GlcNAc_trsf"/>
</dbReference>
<evidence type="ECO:0000256" key="1">
    <source>
        <dbReference type="ARBA" id="ARBA00004922"/>
    </source>
</evidence>
<feature type="repeat" description="TPR" evidence="8">
    <location>
        <begin position="340"/>
        <end position="373"/>
    </location>
</feature>
<dbReference type="Pfam" id="PF13844">
    <property type="entry name" value="Glyco_transf_41"/>
    <property type="match status" value="2"/>
</dbReference>
<feature type="domain" description="O-GlcNAc transferase C-terminal" evidence="10">
    <location>
        <begin position="524"/>
        <end position="682"/>
    </location>
</feature>
<feature type="repeat" description="TPR" evidence="8">
    <location>
        <begin position="374"/>
        <end position="407"/>
    </location>
</feature>
<feature type="domain" description="O-GlcNAc transferase C-terminal" evidence="10">
    <location>
        <begin position="703"/>
        <end position="879"/>
    </location>
</feature>
<dbReference type="EC" id="2.4.1.255" evidence="3"/>
<dbReference type="Gene3D" id="3.40.50.11380">
    <property type="match status" value="1"/>
</dbReference>
<dbReference type="UniPathway" id="UPA00378"/>
<gene>
    <name evidence="11" type="ORF">g.84122</name>
</gene>
<dbReference type="SUPFAM" id="SSF48452">
    <property type="entry name" value="TPR-like"/>
    <property type="match status" value="3"/>
</dbReference>
<evidence type="ECO:0000256" key="4">
    <source>
        <dbReference type="ARBA" id="ARBA00022676"/>
    </source>
</evidence>